<evidence type="ECO:0000313" key="7">
    <source>
        <dbReference type="Proteomes" id="UP000019024"/>
    </source>
</evidence>
<dbReference type="Proteomes" id="UP000019024">
    <property type="component" value="Plasmid unnamed3"/>
</dbReference>
<dbReference type="KEGG" id="hlr:HALLA_19770"/>
<evidence type="ECO:0000256" key="2">
    <source>
        <dbReference type="ARBA" id="ARBA00008770"/>
    </source>
</evidence>
<keyword evidence="3 4" id="KW-0378">Hydrolase</keyword>
<reference evidence="6 7" key="1">
    <citation type="submission" date="2014-01" db="EMBL/GenBank/DDBJ databases">
        <authorList>
            <consortium name="DOE Joint Genome Institute"/>
            <person name="Anderson I."/>
            <person name="Huntemann M."/>
            <person name="Han J."/>
            <person name="Chen A."/>
            <person name="Kyrpides N."/>
            <person name="Mavromatis K."/>
            <person name="Markowitz V."/>
            <person name="Palaniappan K."/>
            <person name="Ivanova N."/>
            <person name="Schaumberg A."/>
            <person name="Pati A."/>
            <person name="Liolios K."/>
            <person name="Nordberg H.P."/>
            <person name="Cantor M.N."/>
            <person name="Hua S.X."/>
            <person name="Woyke T."/>
        </authorList>
    </citation>
    <scope>NUCLEOTIDE SEQUENCE [LARGE SCALE GENOMIC DNA]</scope>
    <source>
        <strain evidence="6 7">XH-48</strain>
        <plasmid evidence="7">4</plasmid>
    </source>
</reference>
<dbReference type="GO" id="GO:0005992">
    <property type="term" value="P:trehalose biosynthetic process"/>
    <property type="evidence" value="ECO:0007669"/>
    <property type="project" value="UniProtKB-UniPathway"/>
</dbReference>
<evidence type="ECO:0000256" key="4">
    <source>
        <dbReference type="RuleBase" id="RU361117"/>
    </source>
</evidence>
<gene>
    <name evidence="6" type="ORF">HALLA_19770</name>
</gene>
<dbReference type="PATRIC" id="fig|797299.3.peg.3821"/>
<dbReference type="NCBIfam" id="TIGR00685">
    <property type="entry name" value="T6PP"/>
    <property type="match status" value="1"/>
</dbReference>
<dbReference type="UniPathway" id="UPA00299"/>
<dbReference type="InterPro" id="IPR044651">
    <property type="entry name" value="OTSB-like"/>
</dbReference>
<evidence type="ECO:0000313" key="6">
    <source>
        <dbReference type="EMBL" id="AHG02139.1"/>
    </source>
</evidence>
<evidence type="ECO:0000256" key="5">
    <source>
        <dbReference type="SAM" id="MobiDB-lite"/>
    </source>
</evidence>
<dbReference type="Gene3D" id="3.40.50.1000">
    <property type="entry name" value="HAD superfamily/HAD-like"/>
    <property type="match status" value="1"/>
</dbReference>
<dbReference type="SUPFAM" id="SSF56784">
    <property type="entry name" value="HAD-like"/>
    <property type="match status" value="1"/>
</dbReference>
<dbReference type="Pfam" id="PF02358">
    <property type="entry name" value="Trehalose_PPase"/>
    <property type="match status" value="1"/>
</dbReference>
<dbReference type="EMBL" id="CP007058">
    <property type="protein sequence ID" value="AHG02139.1"/>
    <property type="molecule type" value="Genomic_DNA"/>
</dbReference>
<evidence type="ECO:0000256" key="3">
    <source>
        <dbReference type="ARBA" id="ARBA00022801"/>
    </source>
</evidence>
<feature type="region of interest" description="Disordered" evidence="5">
    <location>
        <begin position="262"/>
        <end position="282"/>
    </location>
</feature>
<dbReference type="PANTHER" id="PTHR43768">
    <property type="entry name" value="TREHALOSE 6-PHOSPHATE PHOSPHATASE"/>
    <property type="match status" value="1"/>
</dbReference>
<dbReference type="NCBIfam" id="TIGR01484">
    <property type="entry name" value="HAD-SF-IIB"/>
    <property type="match status" value="1"/>
</dbReference>
<comment type="similarity">
    <text evidence="2 4">Belongs to the trehalose phosphatase family.</text>
</comment>
<comment type="pathway">
    <text evidence="1 4">Glycan biosynthesis; trehalose biosynthesis.</text>
</comment>
<dbReference type="InterPro" id="IPR006379">
    <property type="entry name" value="HAD-SF_hydro_IIB"/>
</dbReference>
<comment type="cofactor">
    <cofactor evidence="4">
        <name>Mg(2+)</name>
        <dbReference type="ChEBI" id="CHEBI:18420"/>
    </cofactor>
</comment>
<feature type="compositionally biased region" description="Basic and acidic residues" evidence="5">
    <location>
        <begin position="271"/>
        <end position="282"/>
    </location>
</feature>
<dbReference type="PANTHER" id="PTHR43768:SF3">
    <property type="entry name" value="TREHALOSE 6-PHOSPHATE PHOSPHATASE"/>
    <property type="match status" value="1"/>
</dbReference>
<keyword evidence="4" id="KW-0479">Metal-binding</keyword>
<keyword evidence="4" id="KW-0460">Magnesium</keyword>
<proteinExistence type="inferred from homology"/>
<dbReference type="InterPro" id="IPR003337">
    <property type="entry name" value="Trehalose_PPase"/>
</dbReference>
<dbReference type="GeneID" id="25147480"/>
<dbReference type="GO" id="GO:0046872">
    <property type="term" value="F:metal ion binding"/>
    <property type="evidence" value="ECO:0007669"/>
    <property type="project" value="UniProtKB-KW"/>
</dbReference>
<dbReference type="eggNOG" id="arCOG02831">
    <property type="taxonomic scope" value="Archaea"/>
</dbReference>
<dbReference type="GO" id="GO:0004805">
    <property type="term" value="F:trehalose-phosphatase activity"/>
    <property type="evidence" value="ECO:0007669"/>
    <property type="project" value="UniProtKB-EC"/>
</dbReference>
<evidence type="ECO:0000256" key="1">
    <source>
        <dbReference type="ARBA" id="ARBA00005199"/>
    </source>
</evidence>
<dbReference type="InterPro" id="IPR023214">
    <property type="entry name" value="HAD_sf"/>
</dbReference>
<dbReference type="InterPro" id="IPR036412">
    <property type="entry name" value="HAD-like_sf"/>
</dbReference>
<dbReference type="Gene3D" id="3.30.70.1020">
    <property type="entry name" value="Trehalose-6-phosphate phosphatase related protein, domain 2"/>
    <property type="match status" value="1"/>
</dbReference>
<protein>
    <recommendedName>
        <fullName evidence="4">Trehalose 6-phosphate phosphatase</fullName>
        <ecNumber evidence="4">3.1.3.12</ecNumber>
    </recommendedName>
</protein>
<keyword evidence="7" id="KW-1185">Reference proteome</keyword>
<comment type="catalytic activity">
    <reaction evidence="4">
        <text>alpha,alpha-trehalose 6-phosphate + H2O = alpha,alpha-trehalose + phosphate</text>
        <dbReference type="Rhea" id="RHEA:23420"/>
        <dbReference type="ChEBI" id="CHEBI:15377"/>
        <dbReference type="ChEBI" id="CHEBI:16551"/>
        <dbReference type="ChEBI" id="CHEBI:43474"/>
        <dbReference type="ChEBI" id="CHEBI:58429"/>
        <dbReference type="EC" id="3.1.3.12"/>
    </reaction>
</comment>
<sequence>MLKDIPSPVDEQLPRIRSAVREANNILLCLDFDGTLAPIVDDPAKATPTDAVVDALEDLSSNPTIRTAVVSGRSLTDVRSRVDSPNLFAGNHGLEIQRNGSISVHPIAQKRATLVDTVCSQLAKTFEPVPHCWVENKRLTGSVHFRLASTHRLETIKNVAKSVIKRIGQGLLEHSYGKRVIEISPRIPWGKGNAVELLELSAPTDSLVVYLGDDTTDESAFEVVEPDGIGIRVGGPSTSWASARVRSPAAVASFLHWIGTAGPPHATETPAKLEETLSQRSA</sequence>
<dbReference type="EC" id="3.1.3.12" evidence="4"/>
<dbReference type="RefSeq" id="WP_084569137.1">
    <property type="nucleotide sequence ID" value="NZ_CP007058.1"/>
</dbReference>
<accession>W0JU72</accession>
<dbReference type="AlphaFoldDB" id="W0JU72"/>
<comment type="function">
    <text evidence="4">Removes the phosphate from trehalose 6-phosphate to produce free trehalose.</text>
</comment>
<dbReference type="HOGENOM" id="CLU_037265_2_1_2"/>
<keyword evidence="6" id="KW-0614">Plasmid</keyword>
<dbReference type="OrthoDB" id="70105at2157"/>
<geneLocation type="plasmid" evidence="6">
    <name>unnamed</name>
</geneLocation>
<organism evidence="6 7">
    <name type="scientific">Halostagnicola larsenii XH-48</name>
    <dbReference type="NCBI Taxonomy" id="797299"/>
    <lineage>
        <taxon>Archaea</taxon>
        <taxon>Methanobacteriati</taxon>
        <taxon>Methanobacteriota</taxon>
        <taxon>Stenosarchaea group</taxon>
        <taxon>Halobacteria</taxon>
        <taxon>Halobacteriales</taxon>
        <taxon>Natrialbaceae</taxon>
        <taxon>Halostagnicola</taxon>
    </lineage>
</organism>
<name>W0JU72_9EURY</name>